<organism evidence="2">
    <name type="scientific">Ananas comosus var. bracteatus</name>
    <name type="common">red pineapple</name>
    <dbReference type="NCBI Taxonomy" id="296719"/>
    <lineage>
        <taxon>Eukaryota</taxon>
        <taxon>Viridiplantae</taxon>
        <taxon>Streptophyta</taxon>
        <taxon>Embryophyta</taxon>
        <taxon>Tracheophyta</taxon>
        <taxon>Spermatophyta</taxon>
        <taxon>Magnoliopsida</taxon>
        <taxon>Liliopsida</taxon>
        <taxon>Poales</taxon>
        <taxon>Bromeliaceae</taxon>
        <taxon>Bromelioideae</taxon>
        <taxon>Ananas</taxon>
    </lineage>
</organism>
<dbReference type="PANTHER" id="PTHR31374:SF153">
    <property type="entry name" value="AUXIN-RESPONSIVE PROTEIN SAUR36-LIKE"/>
    <property type="match status" value="1"/>
</dbReference>
<protein>
    <recommendedName>
        <fullName evidence="3">Auxin-responsive protein SAUR32</fullName>
    </recommendedName>
</protein>
<name>A0A6V7PJT3_ANACO</name>
<dbReference type="EMBL" id="LR862148">
    <property type="protein sequence ID" value="CAD1830816.1"/>
    <property type="molecule type" value="Genomic_DNA"/>
</dbReference>
<dbReference type="AlphaFoldDB" id="A0A6V7PJT3"/>
<dbReference type="GO" id="GO:0009733">
    <property type="term" value="P:response to auxin"/>
    <property type="evidence" value="ECO:0007669"/>
    <property type="project" value="InterPro"/>
</dbReference>
<dbReference type="InterPro" id="IPR003676">
    <property type="entry name" value="SAUR_fam"/>
</dbReference>
<reference evidence="2" key="1">
    <citation type="submission" date="2020-07" db="EMBL/GenBank/DDBJ databases">
        <authorList>
            <person name="Lin J."/>
        </authorList>
    </citation>
    <scope>NUCLEOTIDE SEQUENCE</scope>
</reference>
<evidence type="ECO:0008006" key="3">
    <source>
        <dbReference type="Google" id="ProtNLM"/>
    </source>
</evidence>
<evidence type="ECO:0000313" key="2">
    <source>
        <dbReference type="EMBL" id="CAD1830816.1"/>
    </source>
</evidence>
<evidence type="ECO:0000256" key="1">
    <source>
        <dbReference type="ARBA" id="ARBA00006974"/>
    </source>
</evidence>
<dbReference type="Pfam" id="PF02519">
    <property type="entry name" value="Auxin_inducible"/>
    <property type="match status" value="1"/>
</dbReference>
<comment type="similarity">
    <text evidence="1">Belongs to the ARG7 family.</text>
</comment>
<gene>
    <name evidence="2" type="ORF">CB5_LOCUS14027</name>
</gene>
<accession>A0A6V7PJT3</accession>
<proteinExistence type="inferred from homology"/>
<sequence length="137" mass="15415">MKQIKRKRQLKAISTTISHGQAKNVIEKLKRRVFLKSDGGVPEDVKEGHFAVHAVKDEKYQRFIVEVAHLSKSEFLKVLESAEEEFGFEQAGVLVVPCHPNELVKILGLGALKGLVVEGFEEEKGDDALEIHKRKND</sequence>
<dbReference type="PANTHER" id="PTHR31374">
    <property type="entry name" value="AUXIN-INDUCED PROTEIN-LIKE-RELATED"/>
    <property type="match status" value="1"/>
</dbReference>